<dbReference type="RefSeq" id="WP_108534122.1">
    <property type="nucleotide sequence ID" value="NZ_JAAIVH010000001.1"/>
</dbReference>
<protein>
    <submittedName>
        <fullName evidence="1">Phosphoglycolate phosphatase</fullName>
    </submittedName>
</protein>
<sequence length="219" mass="24144">MGMTRYTHLLFDLDGTLTDPKEGITRSVQYALGRMGIEEPDLDKLTPFIGPPLQVSLRERYGFTPEQAWEAIGWYREYFTERGMFQNEVYPGIPQLLAELGAEGRKLIIATSKPIVFAKQILAHFGLDRHFAHLAGSELDGTRSDKADVIAYALELAGFPPVSACLMIGDRKHDIEGARAHGMDCAAVAYGYGTAEELRLAQPAYTAATVHSLAELLRG</sequence>
<dbReference type="Pfam" id="PF13419">
    <property type="entry name" value="HAD_2"/>
    <property type="match status" value="1"/>
</dbReference>
<dbReference type="EMBL" id="PYHP01000072">
    <property type="protein sequence ID" value="PUA36227.1"/>
    <property type="molecule type" value="Genomic_DNA"/>
</dbReference>
<proteinExistence type="predicted"/>
<dbReference type="GO" id="GO:0005829">
    <property type="term" value="C:cytosol"/>
    <property type="evidence" value="ECO:0007669"/>
    <property type="project" value="TreeGrafter"/>
</dbReference>
<evidence type="ECO:0000313" key="2">
    <source>
        <dbReference type="Proteomes" id="UP000244184"/>
    </source>
</evidence>
<dbReference type="InterPro" id="IPR023214">
    <property type="entry name" value="HAD_sf"/>
</dbReference>
<dbReference type="Gene3D" id="1.10.150.240">
    <property type="entry name" value="Putative phosphatase, domain 2"/>
    <property type="match status" value="1"/>
</dbReference>
<organism evidence="1 2">
    <name type="scientific">Paenibacillus elgii</name>
    <dbReference type="NCBI Taxonomy" id="189691"/>
    <lineage>
        <taxon>Bacteria</taxon>
        <taxon>Bacillati</taxon>
        <taxon>Bacillota</taxon>
        <taxon>Bacilli</taxon>
        <taxon>Bacillales</taxon>
        <taxon>Paenibacillaceae</taxon>
        <taxon>Paenibacillus</taxon>
    </lineage>
</organism>
<dbReference type="SUPFAM" id="SSF56784">
    <property type="entry name" value="HAD-like"/>
    <property type="match status" value="1"/>
</dbReference>
<accession>A0A2T6FWE0</accession>
<name>A0A2T6FWE0_9BACL</name>
<dbReference type="GO" id="GO:0004713">
    <property type="term" value="F:protein tyrosine kinase activity"/>
    <property type="evidence" value="ECO:0007669"/>
    <property type="project" value="TreeGrafter"/>
</dbReference>
<dbReference type="InterPro" id="IPR050155">
    <property type="entry name" value="HAD-like_hydrolase_sf"/>
</dbReference>
<dbReference type="AlphaFoldDB" id="A0A2T6FWE0"/>
<dbReference type="CDD" id="cd04302">
    <property type="entry name" value="HAD_5NT"/>
    <property type="match status" value="1"/>
</dbReference>
<dbReference type="InterPro" id="IPR036412">
    <property type="entry name" value="HAD-like_sf"/>
</dbReference>
<dbReference type="SFLD" id="SFLDG01135">
    <property type="entry name" value="C1.5.6:_HAD__Beta-PGM__Phospha"/>
    <property type="match status" value="1"/>
</dbReference>
<comment type="caution">
    <text evidence="1">The sequence shown here is derived from an EMBL/GenBank/DDBJ whole genome shotgun (WGS) entry which is preliminary data.</text>
</comment>
<dbReference type="Gene3D" id="3.40.50.1000">
    <property type="entry name" value="HAD superfamily/HAD-like"/>
    <property type="match status" value="1"/>
</dbReference>
<gene>
    <name evidence="1" type="ORF">C8Z91_27705</name>
</gene>
<evidence type="ECO:0000313" key="1">
    <source>
        <dbReference type="EMBL" id="PUA36227.1"/>
    </source>
</evidence>
<dbReference type="PANTHER" id="PTHR43434">
    <property type="entry name" value="PHOSPHOGLYCOLATE PHOSPHATASE"/>
    <property type="match status" value="1"/>
</dbReference>
<dbReference type="SFLD" id="SFLDG01129">
    <property type="entry name" value="C1.5:_HAD__Beta-PGM__Phosphata"/>
    <property type="match status" value="1"/>
</dbReference>
<dbReference type="FunFam" id="3.40.50.1000:FF:000022">
    <property type="entry name" value="Phosphoglycolate phosphatase"/>
    <property type="match status" value="1"/>
</dbReference>
<dbReference type="SFLD" id="SFLDS00003">
    <property type="entry name" value="Haloacid_Dehalogenase"/>
    <property type="match status" value="1"/>
</dbReference>
<reference evidence="1 2" key="1">
    <citation type="submission" date="2018-03" db="EMBL/GenBank/DDBJ databases">
        <title>Genome sequence of Paenibacillus elgii strain AC13 an antimicrobial compound producing bacteria.</title>
        <authorList>
            <person name="Kurokawa A.S."/>
            <person name="Araujo J.F."/>
            <person name="Costa R.A."/>
            <person name="Ortega D.B."/>
            <person name="Pires A.S."/>
            <person name="Pappas G.J.Jr."/>
            <person name="Franco O.L."/>
            <person name="Barreto C."/>
            <person name="Magalhaes B.S."/>
            <person name="Kruger R.H."/>
        </authorList>
    </citation>
    <scope>NUCLEOTIDE SEQUENCE [LARGE SCALE GENOMIC DNA]</scope>
    <source>
        <strain evidence="1 2">AC13</strain>
    </source>
</reference>
<dbReference type="InterPro" id="IPR041492">
    <property type="entry name" value="HAD_2"/>
</dbReference>
<dbReference type="Proteomes" id="UP000244184">
    <property type="component" value="Unassembled WGS sequence"/>
</dbReference>
<dbReference type="InterPro" id="IPR023198">
    <property type="entry name" value="PGP-like_dom2"/>
</dbReference>
<dbReference type="PANTHER" id="PTHR43434:SF20">
    <property type="entry name" value="5'-NUCLEOTIDASE"/>
    <property type="match status" value="1"/>
</dbReference>